<dbReference type="InterPro" id="IPR037176">
    <property type="entry name" value="Osmotin/thaumatin-like_sf"/>
</dbReference>
<comment type="caution">
    <text evidence="1">The sequence shown here is derived from an EMBL/GenBank/DDBJ whole genome shotgun (WGS) entry which is preliminary data.</text>
</comment>
<evidence type="ECO:0000313" key="2">
    <source>
        <dbReference type="Proteomes" id="UP001472677"/>
    </source>
</evidence>
<dbReference type="SMART" id="SM00205">
    <property type="entry name" value="THN"/>
    <property type="match status" value="1"/>
</dbReference>
<reference evidence="1 2" key="1">
    <citation type="journal article" date="2024" name="G3 (Bethesda)">
        <title>Genome assembly of Hibiscus sabdariffa L. provides insights into metabolisms of medicinal natural products.</title>
        <authorList>
            <person name="Kim T."/>
        </authorList>
    </citation>
    <scope>NUCLEOTIDE SEQUENCE [LARGE SCALE GENOMIC DNA]</scope>
    <source>
        <strain evidence="1">TK-2024</strain>
        <tissue evidence="1">Old leaves</tissue>
    </source>
</reference>
<gene>
    <name evidence="1" type="ORF">V6N12_028595</name>
</gene>
<sequence>MEGRTSCKSDYFDSGKCITDECDEVLKCCSVGVSLITLVKYTIFCGSANNKDYYYVNLVDGYNVALGVKEVGGSSDCQHASCITVIDFYADYPVELRVMDRGFVVAWKSTCTTFNRPEFCCIGYHATPYTCSPAEYSKMFRNACPTAYSYAYDDASRIRTCSVLNGVF</sequence>
<dbReference type="PANTHER" id="PTHR31048">
    <property type="entry name" value="OS03G0233200 PROTEIN"/>
    <property type="match status" value="1"/>
</dbReference>
<evidence type="ECO:0008006" key="3">
    <source>
        <dbReference type="Google" id="ProtNLM"/>
    </source>
</evidence>
<proteinExistence type="predicted"/>
<evidence type="ECO:0000313" key="1">
    <source>
        <dbReference type="EMBL" id="KAK8572542.1"/>
    </source>
</evidence>
<dbReference type="PROSITE" id="PS51367">
    <property type="entry name" value="THAUMATIN_2"/>
    <property type="match status" value="1"/>
</dbReference>
<dbReference type="Gene3D" id="2.60.110.10">
    <property type="entry name" value="Thaumatin"/>
    <property type="match status" value="1"/>
</dbReference>
<organism evidence="1 2">
    <name type="scientific">Hibiscus sabdariffa</name>
    <name type="common">roselle</name>
    <dbReference type="NCBI Taxonomy" id="183260"/>
    <lineage>
        <taxon>Eukaryota</taxon>
        <taxon>Viridiplantae</taxon>
        <taxon>Streptophyta</taxon>
        <taxon>Embryophyta</taxon>
        <taxon>Tracheophyta</taxon>
        <taxon>Spermatophyta</taxon>
        <taxon>Magnoliopsida</taxon>
        <taxon>eudicotyledons</taxon>
        <taxon>Gunneridae</taxon>
        <taxon>Pentapetalae</taxon>
        <taxon>rosids</taxon>
        <taxon>malvids</taxon>
        <taxon>Malvales</taxon>
        <taxon>Malvaceae</taxon>
        <taxon>Malvoideae</taxon>
        <taxon>Hibiscus</taxon>
    </lineage>
</organism>
<dbReference type="EMBL" id="JBBPBM010000008">
    <property type="protein sequence ID" value="KAK8572542.1"/>
    <property type="molecule type" value="Genomic_DNA"/>
</dbReference>
<name>A0ABR2F686_9ROSI</name>
<dbReference type="InterPro" id="IPR001938">
    <property type="entry name" value="Thaumatin"/>
</dbReference>
<dbReference type="SUPFAM" id="SSF49870">
    <property type="entry name" value="Osmotin, thaumatin-like protein"/>
    <property type="match status" value="1"/>
</dbReference>
<accession>A0ABR2F686</accession>
<keyword evidence="2" id="KW-1185">Reference proteome</keyword>
<dbReference type="PIRSF" id="PIRSF002703">
    <property type="entry name" value="Thaumatin"/>
    <property type="match status" value="1"/>
</dbReference>
<dbReference type="Pfam" id="PF00314">
    <property type="entry name" value="Thaumatin"/>
    <property type="match status" value="1"/>
</dbReference>
<dbReference type="Proteomes" id="UP001472677">
    <property type="component" value="Unassembled WGS sequence"/>
</dbReference>
<protein>
    <recommendedName>
        <fullName evidence="3">Thaumatin-like protein</fullName>
    </recommendedName>
</protein>